<evidence type="ECO:0000313" key="1">
    <source>
        <dbReference type="EMBL" id="BAL53030.1"/>
    </source>
</evidence>
<sequence length="244" mass="27916">MMPNAPDSWPTPQEILVILAHPDDPEFFCGATLARWARAGHIIRYCLLTCGDKGRNEHNQHIPAEELCTLRHEEQRAAARVIGVHEVHFLDLEDGYLVPDLNLRRTIVRLIRRFRPSILVTCDPLNLYPSTAYGLNHPDHRAAGQAVLDAVFPAAGNALYFPELLEEGLEPHTPREVWISLPVQPNVVLDVTDTWPIKIQALLEHKSQIGDPQAFIERMKKRWAEDSSEENPRYEEKFRRLIFG</sequence>
<dbReference type="Gene3D" id="3.40.50.10320">
    <property type="entry name" value="LmbE-like"/>
    <property type="match status" value="1"/>
</dbReference>
<dbReference type="PANTHER" id="PTHR12993:SF28">
    <property type="entry name" value="LMBE FAMILY PROTEIN"/>
    <property type="match status" value="1"/>
</dbReference>
<dbReference type="InterPro" id="IPR003737">
    <property type="entry name" value="GlcNAc_PI_deacetylase-related"/>
</dbReference>
<name>H5SA44_9CHLR</name>
<dbReference type="AlphaFoldDB" id="H5SA44"/>
<reference evidence="1" key="2">
    <citation type="journal article" date="2012" name="PLoS ONE">
        <title>A Deeply Branching Thermophilic Bacterium with an Ancient Acetyl-CoA Pathway Dominates a Subsurface Ecosystem.</title>
        <authorList>
            <person name="Takami H."/>
            <person name="Noguchi H."/>
            <person name="Takaki Y."/>
            <person name="Uchiyama I."/>
            <person name="Toyoda A."/>
            <person name="Nishi S."/>
            <person name="Chee G.-J."/>
            <person name="Arai W."/>
            <person name="Nunoura T."/>
            <person name="Itoh T."/>
            <person name="Hattori M."/>
            <person name="Takai K."/>
        </authorList>
    </citation>
    <scope>NUCLEOTIDE SEQUENCE</scope>
</reference>
<dbReference type="GO" id="GO:0016811">
    <property type="term" value="F:hydrolase activity, acting on carbon-nitrogen (but not peptide) bonds, in linear amides"/>
    <property type="evidence" value="ECO:0007669"/>
    <property type="project" value="TreeGrafter"/>
</dbReference>
<accession>H5SA44</accession>
<protein>
    <submittedName>
        <fullName evidence="1">LmbE family protein</fullName>
    </submittedName>
</protein>
<gene>
    <name evidence="1" type="ORF">HGMM_F04B01C05</name>
</gene>
<dbReference type="SUPFAM" id="SSF102588">
    <property type="entry name" value="LmbE-like"/>
    <property type="match status" value="1"/>
</dbReference>
<dbReference type="PANTHER" id="PTHR12993">
    <property type="entry name" value="N-ACETYLGLUCOSAMINYL-PHOSPHATIDYLINOSITOL DE-N-ACETYLASE-RELATED"/>
    <property type="match status" value="1"/>
</dbReference>
<dbReference type="InterPro" id="IPR024078">
    <property type="entry name" value="LmbE-like_dom_sf"/>
</dbReference>
<organism evidence="1">
    <name type="scientific">uncultured Chloroflexota bacterium</name>
    <dbReference type="NCBI Taxonomy" id="166587"/>
    <lineage>
        <taxon>Bacteria</taxon>
        <taxon>Bacillati</taxon>
        <taxon>Chloroflexota</taxon>
        <taxon>environmental samples</taxon>
    </lineage>
</organism>
<proteinExistence type="predicted"/>
<dbReference type="Pfam" id="PF02585">
    <property type="entry name" value="PIG-L"/>
    <property type="match status" value="1"/>
</dbReference>
<dbReference type="EMBL" id="AP011646">
    <property type="protein sequence ID" value="BAL53030.1"/>
    <property type="molecule type" value="Genomic_DNA"/>
</dbReference>
<reference evidence="1" key="1">
    <citation type="journal article" date="2005" name="Environ. Microbiol.">
        <title>Genetic and functional properties of uncultivated thermophilic crenarchaeotes from a subsurface gold mine as revealed by analysis of genome fragments.</title>
        <authorList>
            <person name="Nunoura T."/>
            <person name="Hirayama H."/>
            <person name="Takami H."/>
            <person name="Oida H."/>
            <person name="Nishi S."/>
            <person name="Shimamura S."/>
            <person name="Suzuki Y."/>
            <person name="Inagaki F."/>
            <person name="Takai K."/>
            <person name="Nealson K.H."/>
            <person name="Horikoshi K."/>
        </authorList>
    </citation>
    <scope>NUCLEOTIDE SEQUENCE</scope>
</reference>